<comment type="caution">
    <text evidence="1">Lacks conserved residue(s) required for the propagation of feature annotation.</text>
</comment>
<dbReference type="GO" id="GO:1990351">
    <property type="term" value="C:transporter complex"/>
    <property type="evidence" value="ECO:0007669"/>
    <property type="project" value="TreeGrafter"/>
</dbReference>
<dbReference type="PANTHER" id="PTHR30189:SF1">
    <property type="entry name" value="LPS-ASSEMBLY PROTEIN LPTD"/>
    <property type="match status" value="1"/>
</dbReference>
<keyword evidence="1" id="KW-0732">Signal</keyword>
<dbReference type="InterPro" id="IPR045659">
    <property type="entry name" value="LptD_2"/>
</dbReference>
<evidence type="ECO:0000259" key="3">
    <source>
        <dbReference type="Pfam" id="PF19838"/>
    </source>
</evidence>
<feature type="signal peptide" evidence="1">
    <location>
        <begin position="1"/>
        <end position="22"/>
    </location>
</feature>
<proteinExistence type="inferred from homology"/>
<dbReference type="Proteomes" id="UP001237156">
    <property type="component" value="Unassembled WGS sequence"/>
</dbReference>
<comment type="subcellular location">
    <subcellularLocation>
        <location evidence="1">Cell outer membrane</location>
    </subcellularLocation>
</comment>
<dbReference type="InterPro" id="IPR020889">
    <property type="entry name" value="LipoPS_assembly_LptD"/>
</dbReference>
<dbReference type="InterPro" id="IPR050218">
    <property type="entry name" value="LptD"/>
</dbReference>
<comment type="function">
    <text evidence="1">Together with LptE, is involved in the assembly of lipopolysaccharide (LPS) at the surface of the outer membrane.</text>
</comment>
<accession>A0AAW6RIN9</accession>
<dbReference type="AlphaFoldDB" id="A0AAW6RIN9"/>
<evidence type="ECO:0000256" key="1">
    <source>
        <dbReference type="HAMAP-Rule" id="MF_01411"/>
    </source>
</evidence>
<feature type="domain" description="LptD C-terminal" evidence="2">
    <location>
        <begin position="304"/>
        <end position="681"/>
    </location>
</feature>
<comment type="subunit">
    <text evidence="1">Component of the lipopolysaccharide transport and assembly complex. Interacts with LptE and LptA.</text>
</comment>
<reference evidence="4 5" key="1">
    <citation type="submission" date="2023-04" db="EMBL/GenBank/DDBJ databases">
        <title>Ottowia paracancer sp. nov., isolated from human stomach.</title>
        <authorList>
            <person name="Song Y."/>
        </authorList>
    </citation>
    <scope>NUCLEOTIDE SEQUENCE [LARGE SCALE GENOMIC DNA]</scope>
    <source>
        <strain evidence="4 5">10c7w1</strain>
    </source>
</reference>
<keyword evidence="5" id="KW-1185">Reference proteome</keyword>
<organism evidence="4 5">
    <name type="scientific">Ottowia cancrivicina</name>
    <dbReference type="NCBI Taxonomy" id="3040346"/>
    <lineage>
        <taxon>Bacteria</taxon>
        <taxon>Pseudomonadati</taxon>
        <taxon>Pseudomonadota</taxon>
        <taxon>Betaproteobacteria</taxon>
        <taxon>Burkholderiales</taxon>
        <taxon>Comamonadaceae</taxon>
        <taxon>Ottowia</taxon>
    </lineage>
</organism>
<dbReference type="InterPro" id="IPR007543">
    <property type="entry name" value="LptD_C"/>
</dbReference>
<evidence type="ECO:0000313" key="4">
    <source>
        <dbReference type="EMBL" id="MDG9698476.1"/>
    </source>
</evidence>
<feature type="domain" description="LPS-assembly protein LptD central" evidence="3">
    <location>
        <begin position="205"/>
        <end position="295"/>
    </location>
</feature>
<gene>
    <name evidence="1 4" type="primary">lptD</name>
    <name evidence="4" type="ORF">QB898_01860</name>
</gene>
<comment type="similarity">
    <text evidence="1">Belongs to the LptD family.</text>
</comment>
<dbReference type="GO" id="GO:0015920">
    <property type="term" value="P:lipopolysaccharide transport"/>
    <property type="evidence" value="ECO:0007669"/>
    <property type="project" value="InterPro"/>
</dbReference>
<protein>
    <recommendedName>
        <fullName evidence="1">LPS-assembly protein LptD</fullName>
    </recommendedName>
</protein>
<comment type="caution">
    <text evidence="4">The sequence shown here is derived from an EMBL/GenBank/DDBJ whole genome shotgun (WGS) entry which is preliminary data.</text>
</comment>
<dbReference type="Pfam" id="PF19838">
    <property type="entry name" value="LptD_2"/>
    <property type="match status" value="1"/>
</dbReference>
<dbReference type="PANTHER" id="PTHR30189">
    <property type="entry name" value="LPS-ASSEMBLY PROTEIN"/>
    <property type="match status" value="1"/>
</dbReference>
<name>A0AAW6RIN9_9BURK</name>
<dbReference type="EMBL" id="JARVII010000002">
    <property type="protein sequence ID" value="MDG9698476.1"/>
    <property type="molecule type" value="Genomic_DNA"/>
</dbReference>
<dbReference type="GO" id="GO:0043165">
    <property type="term" value="P:Gram-negative-bacterium-type cell outer membrane assembly"/>
    <property type="evidence" value="ECO:0007669"/>
    <property type="project" value="UniProtKB-UniRule"/>
</dbReference>
<keyword evidence="1" id="KW-0998">Cell outer membrane</keyword>
<evidence type="ECO:0000259" key="2">
    <source>
        <dbReference type="Pfam" id="PF04453"/>
    </source>
</evidence>
<feature type="chain" id="PRO_5043063773" description="LPS-assembly protein LptD" evidence="1">
    <location>
        <begin position="23"/>
        <end position="795"/>
    </location>
</feature>
<dbReference type="HAMAP" id="MF_01411">
    <property type="entry name" value="LPS_assembly_LptD"/>
    <property type="match status" value="1"/>
</dbReference>
<keyword evidence="1" id="KW-0472">Membrane</keyword>
<dbReference type="GO" id="GO:0009279">
    <property type="term" value="C:cell outer membrane"/>
    <property type="evidence" value="ECO:0007669"/>
    <property type="project" value="UniProtKB-SubCell"/>
</dbReference>
<sequence length="795" mass="88132" precursor="true">MPKAPLPSFFHAASRLAPLACAAFFCAAAAAQGSKSSAPLVLRATPQLREALPPSGAALPVAVRADAFTGQSRQRVTLQGNAELRRPGLTIKADWLEYDQVSDTARARGHLRINRAGDRYTGSEGQMQVEAFEGHVLEPGYELLATGAHGQAARLDFLDQDRFTVQQGDYTTCQRGGPDWAPDWLLRADVLEIDQEEEMGHAKGAVLRFKGVPLLPLPSMSFALGSQRKSGWLPPTVGLDSTSGLNLMVPYYWNIAPNRDATVTPALMSKRGLDLAGQFRYLESDYAGEINANVLPNDRLRGRTRWGLFTRHSGTLRAPLAAGGPIGLYMNINRVSDNDFWRDFTHRGVSLSTRLLATDGGLSWSRGHFSLTARALKWQTLQDADSPIVPPYDRLPQLAARWARTSDAGALDYAVEADFTRFRALAHLTGQPNASRAYIHAQAARPWTAAWGFFTPRLQVHATSYQFDGELGNGRRSASRALPTASLDGGLIFERRASYFGRAFRQTLEPRLMYVYTPFRDQSHLPNYDSGLYDFNFATIWAANAFAGHDRVVDNNLVTFGLTSRLLAADSGAETVRLAVAQRYRFAPQRVTLPHGTGTNKGLSDVMLGASTRWQTDGGARWIFDAVAQYNLDKHESTRTTVSARYTPGEYRTVNVAWRRERDLGSQQIDLGWQWPLDRIWQHESWRGQTSAASGCNTGRWYGVGRMNYSVPDRKLVDAVLGVEYAAGCWIGRVVMSRLQTNTTSATKSLMFQLEFTGLARIGNNNPLQTLRNNIPGYQTLRDETVAPSRFTRYD</sequence>
<dbReference type="RefSeq" id="WP_279523565.1">
    <property type="nucleotide sequence ID" value="NZ_JARVII010000002.1"/>
</dbReference>
<dbReference type="Pfam" id="PF04453">
    <property type="entry name" value="LptD"/>
    <property type="match status" value="1"/>
</dbReference>
<evidence type="ECO:0000313" key="5">
    <source>
        <dbReference type="Proteomes" id="UP001237156"/>
    </source>
</evidence>